<keyword evidence="3" id="KW-1185">Reference proteome</keyword>
<gene>
    <name evidence="2" type="ORF">E0486_14255</name>
</gene>
<dbReference type="InterPro" id="IPR036505">
    <property type="entry name" value="Amidase/PGRP_sf"/>
</dbReference>
<dbReference type="GO" id="GO:0009253">
    <property type="term" value="P:peptidoglycan catabolic process"/>
    <property type="evidence" value="ECO:0007669"/>
    <property type="project" value="InterPro"/>
</dbReference>
<dbReference type="Proteomes" id="UP000295164">
    <property type="component" value="Unassembled WGS sequence"/>
</dbReference>
<protein>
    <recommendedName>
        <fullName evidence="1">N-acetylmuramoyl-L-alanine amidase domain-containing protein</fullName>
    </recommendedName>
</protein>
<dbReference type="InterPro" id="IPR002502">
    <property type="entry name" value="Amidase_domain"/>
</dbReference>
<dbReference type="EMBL" id="SKFH01000028">
    <property type="protein sequence ID" value="TCZ68350.1"/>
    <property type="molecule type" value="Genomic_DNA"/>
</dbReference>
<organism evidence="2 3">
    <name type="scientific">Flaviaesturariibacter aridisoli</name>
    <dbReference type="NCBI Taxonomy" id="2545761"/>
    <lineage>
        <taxon>Bacteria</taxon>
        <taxon>Pseudomonadati</taxon>
        <taxon>Bacteroidota</taxon>
        <taxon>Chitinophagia</taxon>
        <taxon>Chitinophagales</taxon>
        <taxon>Chitinophagaceae</taxon>
        <taxon>Flaviaestuariibacter</taxon>
    </lineage>
</organism>
<dbReference type="Gene3D" id="3.40.80.10">
    <property type="entry name" value="Peptidoglycan recognition protein-like"/>
    <property type="match status" value="1"/>
</dbReference>
<proteinExistence type="predicted"/>
<feature type="domain" description="N-acetylmuramoyl-L-alanine amidase" evidence="1">
    <location>
        <begin position="3"/>
        <end position="114"/>
    </location>
</feature>
<dbReference type="AlphaFoldDB" id="A0A4R4DW89"/>
<dbReference type="SUPFAM" id="SSF55846">
    <property type="entry name" value="N-acetylmuramoyl-L-alanine amidase-like"/>
    <property type="match status" value="1"/>
</dbReference>
<dbReference type="RefSeq" id="WP_131852944.1">
    <property type="nucleotide sequence ID" value="NZ_SKFH01000028.1"/>
</dbReference>
<dbReference type="GO" id="GO:0008745">
    <property type="term" value="F:N-acetylmuramoyl-L-alanine amidase activity"/>
    <property type="evidence" value="ECO:0007669"/>
    <property type="project" value="InterPro"/>
</dbReference>
<evidence type="ECO:0000259" key="1">
    <source>
        <dbReference type="Pfam" id="PF01510"/>
    </source>
</evidence>
<comment type="caution">
    <text evidence="2">The sequence shown here is derived from an EMBL/GenBank/DDBJ whole genome shotgun (WGS) entry which is preliminary data.</text>
</comment>
<evidence type="ECO:0000313" key="3">
    <source>
        <dbReference type="Proteomes" id="UP000295164"/>
    </source>
</evidence>
<accession>A0A4R4DW89</accession>
<name>A0A4R4DW89_9BACT</name>
<dbReference type="OrthoDB" id="1037861at2"/>
<dbReference type="Pfam" id="PF01510">
    <property type="entry name" value="Amidase_2"/>
    <property type="match status" value="1"/>
</dbReference>
<evidence type="ECO:0000313" key="2">
    <source>
        <dbReference type="EMBL" id="TCZ68350.1"/>
    </source>
</evidence>
<sequence>MKRHIKYIIVHSTATFDPKVSQFYGDFHYVVERSGEIKRIHPESSIVKNVPEADNEAIHIAYAGGRNKSGNLGDTRTPVQEESLFNKIIALSVKYPSARIMGHEEFDAASGCPGFSVKEWLKGYEPGIAVA</sequence>
<reference evidence="2 3" key="1">
    <citation type="submission" date="2019-03" db="EMBL/GenBank/DDBJ databases">
        <authorList>
            <person name="Kim M.K.M."/>
        </authorList>
    </citation>
    <scope>NUCLEOTIDE SEQUENCE [LARGE SCALE GENOMIC DNA]</scope>
    <source>
        <strain evidence="2 3">17J68-15</strain>
    </source>
</reference>